<evidence type="ECO:0000256" key="10">
    <source>
        <dbReference type="ARBA" id="ARBA00022741"/>
    </source>
</evidence>
<feature type="compositionally biased region" description="Polar residues" evidence="18">
    <location>
        <begin position="99"/>
        <end position="123"/>
    </location>
</feature>
<dbReference type="InterPro" id="IPR008271">
    <property type="entry name" value="Ser/Thr_kinase_AS"/>
</dbReference>
<dbReference type="PANTHER" id="PTHR24356">
    <property type="entry name" value="SERINE/THREONINE-PROTEIN KINASE"/>
    <property type="match status" value="1"/>
</dbReference>
<dbReference type="eggNOG" id="KOG0608">
    <property type="taxonomic scope" value="Eukaryota"/>
</dbReference>
<keyword evidence="7" id="KW-0597">Phosphoprotein</keyword>
<dbReference type="GO" id="GO:0000082">
    <property type="term" value="P:G1/S transition of mitotic cell cycle"/>
    <property type="evidence" value="ECO:0000318"/>
    <property type="project" value="GO_Central"/>
</dbReference>
<feature type="compositionally biased region" description="Low complexity" evidence="18">
    <location>
        <begin position="565"/>
        <end position="588"/>
    </location>
</feature>
<dbReference type="PROSITE" id="PS00108">
    <property type="entry name" value="PROTEIN_KINASE_ST"/>
    <property type="match status" value="1"/>
</dbReference>
<evidence type="ECO:0000256" key="16">
    <source>
        <dbReference type="ARBA" id="ARBA00048679"/>
    </source>
</evidence>
<evidence type="ECO:0000256" key="11">
    <source>
        <dbReference type="ARBA" id="ARBA00022777"/>
    </source>
</evidence>
<dbReference type="SUPFAM" id="SSF56112">
    <property type="entry name" value="Protein kinase-like (PK-like)"/>
    <property type="match status" value="1"/>
</dbReference>
<dbReference type="SMART" id="SM00220">
    <property type="entry name" value="S_TKc"/>
    <property type="match status" value="1"/>
</dbReference>
<evidence type="ECO:0000256" key="7">
    <source>
        <dbReference type="ARBA" id="ARBA00022553"/>
    </source>
</evidence>
<feature type="compositionally biased region" description="Low complexity" evidence="18">
    <location>
        <begin position="495"/>
        <end position="510"/>
    </location>
</feature>
<evidence type="ECO:0000256" key="15">
    <source>
        <dbReference type="ARBA" id="ARBA00047899"/>
    </source>
</evidence>
<dbReference type="GO" id="GO:0048814">
    <property type="term" value="P:regulation of dendrite morphogenesis"/>
    <property type="evidence" value="ECO:0007669"/>
    <property type="project" value="UniProtKB-ARBA"/>
</dbReference>
<dbReference type="EC" id="2.7.11.1" evidence="4"/>
<reference evidence="20 22" key="1">
    <citation type="journal article" date="2002" name="Science">
        <title>The genome sequence of the malaria mosquito Anopheles gambiae.</title>
        <authorList>
            <person name="Holt R.A."/>
            <person name="Subramanian G.M."/>
            <person name="Halpern A."/>
            <person name="Sutton G.G."/>
            <person name="Charlab R."/>
            <person name="Nusskern D.R."/>
            <person name="Wincker P."/>
            <person name="Clark A.G."/>
            <person name="Ribeiro J.M."/>
            <person name="Wides R."/>
            <person name="Salzberg S.L."/>
            <person name="Loftus B."/>
            <person name="Yandell M."/>
            <person name="Majoros W.H."/>
            <person name="Rusch D.B."/>
            <person name="Lai Z."/>
            <person name="Kraft C.L."/>
            <person name="Abril J.F."/>
            <person name="Anthouard V."/>
            <person name="Arensburger P."/>
            <person name="Atkinson P.W."/>
            <person name="Baden H."/>
            <person name="de Berardinis V."/>
            <person name="Baldwin D."/>
            <person name="Benes V."/>
            <person name="Biedler J."/>
            <person name="Blass C."/>
            <person name="Bolanos R."/>
            <person name="Boscus D."/>
            <person name="Barnstead M."/>
            <person name="Cai S."/>
            <person name="Center A."/>
            <person name="Chaturverdi K."/>
            <person name="Christophides G.K."/>
            <person name="Chrystal M.A."/>
            <person name="Clamp M."/>
            <person name="Cravchik A."/>
            <person name="Curwen V."/>
            <person name="Dana A."/>
            <person name="Delcher A."/>
            <person name="Dew I."/>
            <person name="Evans C.A."/>
            <person name="Flanigan M."/>
            <person name="Grundschober-Freimoser A."/>
            <person name="Friedli L."/>
            <person name="Gu Z."/>
            <person name="Guan P."/>
            <person name="Guigo R."/>
            <person name="Hillenmeyer M.E."/>
            <person name="Hladun S.L."/>
            <person name="Hogan J.R."/>
            <person name="Hong Y.S."/>
            <person name="Hoover J."/>
            <person name="Jaillon O."/>
            <person name="Ke Z."/>
            <person name="Kodira C."/>
            <person name="Kokoza E."/>
            <person name="Koutsos A."/>
            <person name="Letunic I."/>
            <person name="Levitsky A."/>
            <person name="Liang Y."/>
            <person name="Lin J.J."/>
            <person name="Lobo N.F."/>
            <person name="Lopez J.R."/>
            <person name="Malek J.A."/>
            <person name="McIntosh T.C."/>
            <person name="Meister S."/>
            <person name="Miller J."/>
            <person name="Mobarry C."/>
            <person name="Mongin E."/>
            <person name="Murphy S.D."/>
            <person name="O'Brochta D.A."/>
            <person name="Pfannkoch C."/>
            <person name="Qi R."/>
            <person name="Regier M.A."/>
            <person name="Remington K."/>
            <person name="Shao H."/>
            <person name="Sharakhova M.V."/>
            <person name="Sitter C.D."/>
            <person name="Shetty J."/>
            <person name="Smith T.J."/>
            <person name="Strong R."/>
            <person name="Sun J."/>
            <person name="Thomasova D."/>
            <person name="Ton L.Q."/>
            <person name="Topalis P."/>
            <person name="Tu Z."/>
            <person name="Unger M.F."/>
            <person name="Walenz B."/>
            <person name="Wang A."/>
            <person name="Wang J."/>
            <person name="Wang M."/>
            <person name="Wang X."/>
            <person name="Woodford K.J."/>
            <person name="Wortman J.R."/>
            <person name="Wu M."/>
            <person name="Yao A."/>
            <person name="Zdobnov E.M."/>
            <person name="Zhang H."/>
            <person name="Zhao Q."/>
            <person name="Zhao S."/>
            <person name="Zhu S.C."/>
            <person name="Zhimulev I."/>
            <person name="Coluzzi M."/>
            <person name="della Torre A."/>
            <person name="Roth C.W."/>
            <person name="Louis C."/>
            <person name="Kalush F."/>
            <person name="Mural R.J."/>
            <person name="Myers E.W."/>
            <person name="Adams M.D."/>
            <person name="Smith H.O."/>
            <person name="Broder S."/>
            <person name="Gardner M.J."/>
            <person name="Fraser C.M."/>
            <person name="Birney E."/>
            <person name="Bork P."/>
            <person name="Brey P.T."/>
            <person name="Venter J.C."/>
            <person name="Weissenbach J."/>
            <person name="Kafatos F.C."/>
            <person name="Collins F.H."/>
            <person name="Hoffman S.L."/>
        </authorList>
    </citation>
    <scope>NUCLEOTIDE SEQUENCE [LARGE SCALE GENOMIC DNA]</scope>
    <source>
        <strain evidence="20 22">PEST</strain>
    </source>
</reference>
<keyword evidence="22" id="KW-1185">Reference proteome</keyword>
<dbReference type="GO" id="GO:0005813">
    <property type="term" value="C:centrosome"/>
    <property type="evidence" value="ECO:0007669"/>
    <property type="project" value="UniProtKB-SubCell"/>
</dbReference>
<feature type="compositionally biased region" description="Polar residues" evidence="18">
    <location>
        <begin position="253"/>
        <end position="281"/>
    </location>
</feature>
<evidence type="ECO:0000256" key="12">
    <source>
        <dbReference type="ARBA" id="ARBA00022840"/>
    </source>
</evidence>
<evidence type="ECO:0000256" key="2">
    <source>
        <dbReference type="ARBA" id="ARBA00004300"/>
    </source>
</evidence>
<dbReference type="GO" id="GO:0046620">
    <property type="term" value="P:regulation of organ growth"/>
    <property type="evidence" value="ECO:0000318"/>
    <property type="project" value="GO_Central"/>
</dbReference>
<evidence type="ECO:0000256" key="4">
    <source>
        <dbReference type="ARBA" id="ARBA00012513"/>
    </source>
</evidence>
<evidence type="ECO:0000313" key="22">
    <source>
        <dbReference type="Proteomes" id="UP000007062"/>
    </source>
</evidence>
<dbReference type="FunFam" id="1.10.510.10:FF:000199">
    <property type="entry name" value="Non-specific serine/threonine protein kinase"/>
    <property type="match status" value="1"/>
</dbReference>
<dbReference type="PROSITE" id="PS00107">
    <property type="entry name" value="PROTEIN_KINASE_ATP"/>
    <property type="match status" value="1"/>
</dbReference>
<evidence type="ECO:0000259" key="19">
    <source>
        <dbReference type="PROSITE" id="PS50011"/>
    </source>
</evidence>
<reference evidence="20" key="2">
    <citation type="submission" date="2002-03" db="EMBL/GenBank/DDBJ databases">
        <authorList>
            <consortium name="The Anopheles Genome Sequencing Consortium"/>
        </authorList>
    </citation>
    <scope>NUCLEOTIDE SEQUENCE</scope>
    <source>
        <strain evidence="20">PEST</strain>
    </source>
</reference>
<dbReference type="GO" id="GO:0043065">
    <property type="term" value="P:positive regulation of apoptotic process"/>
    <property type="evidence" value="ECO:0000318"/>
    <property type="project" value="GO_Central"/>
</dbReference>
<feature type="compositionally biased region" description="Gly residues" evidence="18">
    <location>
        <begin position="902"/>
        <end position="927"/>
    </location>
</feature>
<evidence type="ECO:0000256" key="3">
    <source>
        <dbReference type="ARBA" id="ARBA00009903"/>
    </source>
</evidence>
<dbReference type="EMBL" id="AAAB01008888">
    <property type="protein sequence ID" value="EGK97081.1"/>
    <property type="molecule type" value="Genomic_DNA"/>
</dbReference>
<dbReference type="GO" id="GO:0042308">
    <property type="term" value="P:negative regulation of protein import into nucleus"/>
    <property type="evidence" value="ECO:0007669"/>
    <property type="project" value="UniProtKB-ARBA"/>
</dbReference>
<feature type="compositionally biased region" description="Low complexity" evidence="18">
    <location>
        <begin position="632"/>
        <end position="679"/>
    </location>
</feature>
<dbReference type="Proteomes" id="UP000007062">
    <property type="component" value="Chromosome 2R"/>
</dbReference>
<dbReference type="GO" id="GO:0071944">
    <property type="term" value="C:cell periphery"/>
    <property type="evidence" value="ECO:0007669"/>
    <property type="project" value="UniProtKB-ARBA"/>
</dbReference>
<keyword evidence="14" id="KW-0206">Cytoskeleton</keyword>
<dbReference type="GO" id="GO:0035329">
    <property type="term" value="P:hippo signaling"/>
    <property type="evidence" value="ECO:0000318"/>
    <property type="project" value="GO_Central"/>
</dbReference>
<evidence type="ECO:0000256" key="6">
    <source>
        <dbReference type="ARBA" id="ARBA00022527"/>
    </source>
</evidence>
<dbReference type="EnsemblMetazoa" id="AGAP003618-RB">
    <property type="protein sequence ID" value="AGAP003618-PB"/>
    <property type="gene ID" value="AGAP003618"/>
</dbReference>
<feature type="domain" description="Protein kinase" evidence="19">
    <location>
        <begin position="1032"/>
        <end position="1333"/>
    </location>
</feature>
<feature type="region of interest" description="Disordered" evidence="18">
    <location>
        <begin position="768"/>
        <end position="956"/>
    </location>
</feature>
<proteinExistence type="inferred from homology"/>
<keyword evidence="9" id="KW-0479">Metal-binding</keyword>
<dbReference type="GO" id="GO:0048666">
    <property type="term" value="P:neuron development"/>
    <property type="evidence" value="ECO:0007669"/>
    <property type="project" value="UniProtKB-ARBA"/>
</dbReference>
<gene>
    <name evidence="20" type="ORF">AgaP_AGAP003618</name>
</gene>
<dbReference type="GO" id="GO:0046872">
    <property type="term" value="F:metal ion binding"/>
    <property type="evidence" value="ECO:0007669"/>
    <property type="project" value="UniProtKB-KW"/>
</dbReference>
<protein>
    <recommendedName>
        <fullName evidence="4">non-specific serine/threonine protein kinase</fullName>
        <ecNumber evidence="4">2.7.11.1</ecNumber>
    </recommendedName>
</protein>
<dbReference type="VEuPathDB" id="VectorBase:AGAP003618"/>
<dbReference type="PANTHER" id="PTHR24356:SF418">
    <property type="entry name" value="SERINE_THREONINE-PROTEIN KINASE WARTS"/>
    <property type="match status" value="1"/>
</dbReference>
<dbReference type="Gene3D" id="3.30.200.20">
    <property type="entry name" value="Phosphorylase Kinase, domain 1"/>
    <property type="match status" value="2"/>
</dbReference>
<feature type="compositionally biased region" description="Low complexity" evidence="18">
    <location>
        <begin position="884"/>
        <end position="901"/>
    </location>
</feature>
<keyword evidence="6" id="KW-0723">Serine/threonine-protein kinase</keyword>
<evidence type="ECO:0000256" key="17">
    <source>
        <dbReference type="PROSITE-ProRule" id="PRU10141"/>
    </source>
</evidence>
<dbReference type="GO" id="GO:0009966">
    <property type="term" value="P:regulation of signal transduction"/>
    <property type="evidence" value="ECO:0007669"/>
    <property type="project" value="UniProtKB-ARBA"/>
</dbReference>
<dbReference type="GO" id="GO:0009653">
    <property type="term" value="P:anatomical structure morphogenesis"/>
    <property type="evidence" value="ECO:0007669"/>
    <property type="project" value="UniProtKB-ARBA"/>
</dbReference>
<dbReference type="FunFam" id="1.10.510.10:FF:000086">
    <property type="entry name" value="Non-specific serine/threonine protein kinase"/>
    <property type="match status" value="1"/>
</dbReference>
<evidence type="ECO:0000313" key="20">
    <source>
        <dbReference type="EMBL" id="EGK97081.1"/>
    </source>
</evidence>
<dbReference type="CDD" id="cd21778">
    <property type="entry name" value="MobB_LATS1"/>
    <property type="match status" value="1"/>
</dbReference>
<keyword evidence="5" id="KW-0963">Cytoplasm</keyword>
<dbReference type="GO" id="GO:0004674">
    <property type="term" value="F:protein serine/threonine kinase activity"/>
    <property type="evidence" value="ECO:0000318"/>
    <property type="project" value="GO_Central"/>
</dbReference>
<reference evidence="20 21" key="3">
    <citation type="journal article" date="2004" name="Trends Parasitol.">
        <title>The Anopheles gambiae genome: an update.</title>
        <authorList>
            <person name="Mongin E."/>
            <person name="Louis C."/>
            <person name="Holt R.A."/>
            <person name="Birney E."/>
            <person name="Collins F.H."/>
        </authorList>
    </citation>
    <scope>NUCLEOTIDE SEQUENCE</scope>
    <source>
        <strain evidence="20 21">PEST</strain>
    </source>
</reference>
<organism evidence="20">
    <name type="scientific">Anopheles gambiae</name>
    <name type="common">African malaria mosquito</name>
    <dbReference type="NCBI Taxonomy" id="7165"/>
    <lineage>
        <taxon>Eukaryota</taxon>
        <taxon>Metazoa</taxon>
        <taxon>Ecdysozoa</taxon>
        <taxon>Arthropoda</taxon>
        <taxon>Hexapoda</taxon>
        <taxon>Insecta</taxon>
        <taxon>Pterygota</taxon>
        <taxon>Neoptera</taxon>
        <taxon>Endopterygota</taxon>
        <taxon>Diptera</taxon>
        <taxon>Nematocera</taxon>
        <taxon>Culicoidea</taxon>
        <taxon>Culicidae</taxon>
        <taxon>Anophelinae</taxon>
        <taxon>Anopheles</taxon>
    </lineage>
</organism>
<dbReference type="Pfam" id="PF00069">
    <property type="entry name" value="Pkinase"/>
    <property type="match status" value="2"/>
</dbReference>
<evidence type="ECO:0000256" key="9">
    <source>
        <dbReference type="ARBA" id="ARBA00022723"/>
    </source>
</evidence>
<evidence type="ECO:0000256" key="5">
    <source>
        <dbReference type="ARBA" id="ARBA00022490"/>
    </source>
</evidence>
<comment type="similarity">
    <text evidence="3">Belongs to the protein kinase superfamily. AGC Ser/Thr protein kinase family.</text>
</comment>
<comment type="cofactor">
    <cofactor evidence="1">
        <name>Mg(2+)</name>
        <dbReference type="ChEBI" id="CHEBI:18420"/>
    </cofactor>
</comment>
<feature type="region of interest" description="Disordered" evidence="18">
    <location>
        <begin position="1358"/>
        <end position="1379"/>
    </location>
</feature>
<dbReference type="PROSITE" id="PS50011">
    <property type="entry name" value="PROTEIN_KINASE_DOM"/>
    <property type="match status" value="1"/>
</dbReference>
<comment type="catalytic activity">
    <reaction evidence="16">
        <text>L-seryl-[protein] + ATP = O-phospho-L-seryl-[protein] + ADP + H(+)</text>
        <dbReference type="Rhea" id="RHEA:17989"/>
        <dbReference type="Rhea" id="RHEA-COMP:9863"/>
        <dbReference type="Rhea" id="RHEA-COMP:11604"/>
        <dbReference type="ChEBI" id="CHEBI:15378"/>
        <dbReference type="ChEBI" id="CHEBI:29999"/>
        <dbReference type="ChEBI" id="CHEBI:30616"/>
        <dbReference type="ChEBI" id="CHEBI:83421"/>
        <dbReference type="ChEBI" id="CHEBI:456216"/>
        <dbReference type="EC" id="2.7.11.1"/>
    </reaction>
</comment>
<feature type="compositionally biased region" description="Pro residues" evidence="18">
    <location>
        <begin position="238"/>
        <end position="251"/>
    </location>
</feature>
<dbReference type="VEuPathDB" id="VectorBase:AGAMI1_009005"/>
<evidence type="ECO:0000256" key="18">
    <source>
        <dbReference type="SAM" id="MobiDB-lite"/>
    </source>
</evidence>
<feature type="compositionally biased region" description="Gly residues" evidence="18">
    <location>
        <begin position="468"/>
        <end position="481"/>
    </location>
</feature>
<evidence type="ECO:0000256" key="8">
    <source>
        <dbReference type="ARBA" id="ARBA00022679"/>
    </source>
</evidence>
<feature type="binding site" evidence="17">
    <location>
        <position position="1062"/>
    </location>
    <ligand>
        <name>ATP</name>
        <dbReference type="ChEBI" id="CHEBI:30616"/>
    </ligand>
</feature>
<keyword evidence="10 17" id="KW-0547">Nucleotide-binding</keyword>
<dbReference type="InterPro" id="IPR050236">
    <property type="entry name" value="Ser_Thr_kinase_AGC"/>
</dbReference>
<feature type="compositionally biased region" description="Basic residues" evidence="18">
    <location>
        <begin position="589"/>
        <end position="610"/>
    </location>
</feature>
<name>F5HLC0_ANOGA</name>
<dbReference type="InterPro" id="IPR000719">
    <property type="entry name" value="Prot_kinase_dom"/>
</dbReference>
<keyword evidence="11" id="KW-0418">Kinase</keyword>
<feature type="region of interest" description="Disordered" evidence="18">
    <location>
        <begin position="34"/>
        <end position="60"/>
    </location>
</feature>
<keyword evidence="12 17" id="KW-0067">ATP-binding</keyword>
<feature type="compositionally biased region" description="Pro residues" evidence="18">
    <location>
        <begin position="546"/>
        <end position="557"/>
    </location>
</feature>
<dbReference type="CDD" id="cd05598">
    <property type="entry name" value="STKc_LATS"/>
    <property type="match status" value="1"/>
</dbReference>
<accession>F5HLC0</accession>
<feature type="region of interest" description="Disordered" evidence="18">
    <location>
        <begin position="361"/>
        <end position="750"/>
    </location>
</feature>
<evidence type="ECO:0000256" key="14">
    <source>
        <dbReference type="ARBA" id="ARBA00023212"/>
    </source>
</evidence>
<dbReference type="GO" id="GO:0005737">
    <property type="term" value="C:cytoplasm"/>
    <property type="evidence" value="ECO:0007669"/>
    <property type="project" value="UniProtKB-ARBA"/>
</dbReference>
<comment type="catalytic activity">
    <reaction evidence="15">
        <text>L-threonyl-[protein] + ATP = O-phospho-L-threonyl-[protein] + ADP + H(+)</text>
        <dbReference type="Rhea" id="RHEA:46608"/>
        <dbReference type="Rhea" id="RHEA-COMP:11060"/>
        <dbReference type="Rhea" id="RHEA-COMP:11605"/>
        <dbReference type="ChEBI" id="CHEBI:15378"/>
        <dbReference type="ChEBI" id="CHEBI:30013"/>
        <dbReference type="ChEBI" id="CHEBI:30616"/>
        <dbReference type="ChEBI" id="CHEBI:61977"/>
        <dbReference type="ChEBI" id="CHEBI:456216"/>
        <dbReference type="EC" id="2.7.11.1"/>
    </reaction>
</comment>
<feature type="compositionally biased region" description="Gly residues" evidence="18">
    <location>
        <begin position="366"/>
        <end position="378"/>
    </location>
</feature>
<comment type="subcellular location">
    <subcellularLocation>
        <location evidence="2">Cytoplasm</location>
        <location evidence="2">Cytoskeleton</location>
        <location evidence="2">Microtubule organizing center</location>
        <location evidence="2">Centrosome</location>
    </subcellularLocation>
</comment>
<dbReference type="InterPro" id="IPR049761">
    <property type="entry name" value="LATS1-like_MobB"/>
</dbReference>
<dbReference type="GO" id="GO:0022604">
    <property type="term" value="P:regulation of cell morphogenesis"/>
    <property type="evidence" value="ECO:0007669"/>
    <property type="project" value="UniProtKB-ARBA"/>
</dbReference>
<dbReference type="InterPro" id="IPR017441">
    <property type="entry name" value="Protein_kinase_ATP_BS"/>
</dbReference>
<dbReference type="PaxDb" id="7165-AGAP003618-PB"/>
<dbReference type="GO" id="GO:0051093">
    <property type="term" value="P:negative regulation of developmental process"/>
    <property type="evidence" value="ECO:0007669"/>
    <property type="project" value="UniProtKB-ARBA"/>
</dbReference>
<dbReference type="EnsemblMetazoa" id="AGAP003618-RA">
    <property type="protein sequence ID" value="AGAP003618-PA"/>
    <property type="gene ID" value="AGAP003618"/>
</dbReference>
<feature type="compositionally biased region" description="Polar residues" evidence="18">
    <location>
        <begin position="191"/>
        <end position="207"/>
    </location>
</feature>
<dbReference type="GO" id="GO:0045177">
    <property type="term" value="C:apical part of cell"/>
    <property type="evidence" value="ECO:0007669"/>
    <property type="project" value="UniProtKB-ARBA"/>
</dbReference>
<feature type="compositionally biased region" description="Low complexity" evidence="18">
    <location>
        <begin position="849"/>
        <end position="872"/>
    </location>
</feature>
<dbReference type="FunFam" id="3.30.200.20:FF:000391">
    <property type="entry name" value="Large tumor suppressor kinase 1"/>
    <property type="match status" value="1"/>
</dbReference>
<evidence type="ECO:0000256" key="1">
    <source>
        <dbReference type="ARBA" id="ARBA00001946"/>
    </source>
</evidence>
<dbReference type="GO" id="GO:0005524">
    <property type="term" value="F:ATP binding"/>
    <property type="evidence" value="ECO:0007669"/>
    <property type="project" value="UniProtKB-UniRule"/>
</dbReference>
<feature type="compositionally biased region" description="Polar residues" evidence="18">
    <location>
        <begin position="131"/>
        <end position="145"/>
    </location>
</feature>
<feature type="compositionally biased region" description="Low complexity" evidence="18">
    <location>
        <begin position="425"/>
        <end position="434"/>
    </location>
</feature>
<evidence type="ECO:0000313" key="21">
    <source>
        <dbReference type="EnsemblMetazoa" id="AGAP003618-PA"/>
    </source>
</evidence>
<sequence>MNGKGGKVPLSVARHSAYNAIALEQIKNELQPYETSQQALGGGGGGQVSEPAPAVLLPLPHSRANPIPHFDPLAFQLVAPLKRKPSIEKDAPQSPLHMQRTSPALDSGAGSSRSNSPHSQQPFSAAHVVGRSSQYSPSPCPTNFSDAPPIPPPRCSSTPSTPQPPNPMHLLKRMSPASVASGRNGQFGGAASQSPARGSSPIASSGNHPGLRQPIIVQNGPQVQQQLSQQMAVYTGNEPPPPYPQLGPSSPPNYLTSFHSRQSPTQSSSAQSDFRKSPSSGFYSNASIGSSSPITVSQGAGGGGGGSGLLGAAIQRPIPLQPKPSAVHAPASKAAQHPIIMHSVKSTQVQKPILQTAVAPAAPAGGVPGTSGGSGGGHPLHNNPPPPSYAVSVQAKLNKAASGYATPPPPSPSALGHEGGGAGRHVGAAASAAAGGPGSGVPKQPLRAKPSLPGLQNVLPSNVPVQTVGGGGGGGVGGGTMNGQSSPAQPQALAGSSNNGVSSGSSTGSPNDPPSYDTTMILLQKHSSPKKEPPPAYLLDGGGGGTPPPLPPSPHCPPSAMEMEQQQQQQHRNNGGNNHHQQSYQHQQLQHHHHHLNHHNHLLHHQHHNGHGNADGGGMVNGNANGGGGSGMNQSSNSSTNGSSSHNANANTINGNMSNNANANNNNNTMNSMHNNNNHNNHDHAMMHGGSSIVSNGKVVPPSGLSRTVDDDRHHHHLHPHATNGLMQQQQQHPADPKPKAPHKLSGSCGAAQHTFTGALKTLGALMGGGQQQQSQQQQQQQLNHQHHQQQQQQQQHDAKQRGIASTAASGGVRSSLMKSVRFPGTGGNTNNSGPAPAYTNGGGGLDHGTPSGSSTAESSPATTPTSASGGRTSSGGGGGGAEAGSSVASGVGNASTSGASSSGGGSAAGGAAGGGAGGSGGGGGGEDNPRKIKHQSPIPERKNLSKEKEAERSECKVKHYSPQAYKFFMEQHIENVLKSYSQRNFRIKQLESEMSKLDLPEETKIEMRKLLCQKESNYIRLKRAKMDKSMFAKIKTIGVGAFGEVTLVKKIDTTNHLYAMKTLRKADVLKRNQVAHVKAERDILAEADNEWVVKLYYSFQDKDNLYFVMDYIPGGDLMSLLIKKGIFEEDLARFYIAELTCAIDSVHKMGFIHRDIKPDNVLIDRKGHIKLTDFGLCTGFRWTHDSKYYQKNGMLNHARQDSMEAWSKFGPDIPPPLERRKFREKNRAKAHSIVGTPNYIAPEVLMRSGYTQLCDWWSVGVILYEMLVGQPPFLANTAEETQIKVINWRQTLRIPVDAHLTPEAMDIILRLCKNEDERIGRNVDEIKSHPFFRTIDFTKDLRSQQALYEPKIKYPTDTSNFDPIDPGRLQDSSSSCDENGHGNLDEVCDSGKPFHHGFFEFTFRRFFDDECDHKITLDSSEGQAEAIYV</sequence>
<feature type="compositionally biased region" description="Gly residues" evidence="18">
    <location>
        <begin position="873"/>
        <end position="883"/>
    </location>
</feature>
<feature type="compositionally biased region" description="Gly residues" evidence="18">
    <location>
        <begin position="613"/>
        <end position="631"/>
    </location>
</feature>
<evidence type="ECO:0000256" key="13">
    <source>
        <dbReference type="ARBA" id="ARBA00022842"/>
    </source>
</evidence>
<dbReference type="OMA" id="EQMPNSG"/>
<reference evidence="20" key="5">
    <citation type="submission" date="2011-05" db="EMBL/GenBank/DDBJ databases">
        <authorList>
            <consortium name="VectorBase"/>
        </authorList>
    </citation>
    <scope>NUCLEOTIDE SEQUENCE</scope>
    <source>
        <strain evidence="20">PEST</strain>
    </source>
</reference>
<dbReference type="InterPro" id="IPR011009">
    <property type="entry name" value="Kinase-like_dom_sf"/>
</dbReference>
<feature type="compositionally biased region" description="Low complexity" evidence="18">
    <location>
        <begin position="772"/>
        <end position="796"/>
    </location>
</feature>
<feature type="region of interest" description="Disordered" evidence="18">
    <location>
        <begin position="234"/>
        <end position="281"/>
    </location>
</feature>
<keyword evidence="13" id="KW-0460">Magnesium</keyword>
<reference evidence="20" key="4">
    <citation type="journal article" date="2007" name="Genome Biol.">
        <title>Update of the Anopheles gambiae PEST genome assembly.</title>
        <authorList>
            <person name="Sharakhova M.V."/>
            <person name="Hammond M.P."/>
            <person name="Lobo N.F."/>
            <person name="Krzywinski J."/>
            <person name="Unger M.F."/>
            <person name="Hillenmeyer M.E."/>
            <person name="Bruggner R.V."/>
            <person name="Birney E."/>
            <person name="Collins F.H."/>
        </authorList>
    </citation>
    <scope>NUCLEOTIDE SEQUENCE</scope>
    <source>
        <strain evidence="20">PEST</strain>
    </source>
</reference>
<dbReference type="STRING" id="7165.F5HLC0"/>
<feature type="compositionally biased region" description="Basic and acidic residues" evidence="18">
    <location>
        <begin position="940"/>
        <end position="956"/>
    </location>
</feature>
<reference evidence="21" key="6">
    <citation type="submission" date="2020-05" db="UniProtKB">
        <authorList>
            <consortium name="EnsemblMetazoa"/>
        </authorList>
    </citation>
    <scope>IDENTIFICATION</scope>
    <source>
        <strain evidence="21">PEST</strain>
    </source>
</reference>
<keyword evidence="8" id="KW-0808">Transferase</keyword>
<feature type="region of interest" description="Disordered" evidence="18">
    <location>
        <begin position="87"/>
        <end position="214"/>
    </location>
</feature>
<dbReference type="Gene3D" id="1.10.510.10">
    <property type="entry name" value="Transferase(Phosphotransferase) domain 1"/>
    <property type="match status" value="2"/>
</dbReference>